<feature type="compositionally biased region" description="Basic and acidic residues" evidence="1">
    <location>
        <begin position="270"/>
        <end position="288"/>
    </location>
</feature>
<accession>A0A395SLT8</accession>
<proteinExistence type="predicted"/>
<feature type="compositionally biased region" description="Basic and acidic residues" evidence="1">
    <location>
        <begin position="706"/>
        <end position="716"/>
    </location>
</feature>
<feature type="compositionally biased region" description="Polar residues" evidence="1">
    <location>
        <begin position="559"/>
        <end position="573"/>
    </location>
</feature>
<feature type="compositionally biased region" description="Acidic residues" evidence="1">
    <location>
        <begin position="257"/>
        <end position="269"/>
    </location>
</feature>
<dbReference type="AlphaFoldDB" id="A0A395SLT8"/>
<evidence type="ECO:0000256" key="1">
    <source>
        <dbReference type="SAM" id="MobiDB-lite"/>
    </source>
</evidence>
<feature type="compositionally biased region" description="Polar residues" evidence="1">
    <location>
        <begin position="821"/>
        <end position="835"/>
    </location>
</feature>
<evidence type="ECO:0000313" key="2">
    <source>
        <dbReference type="EMBL" id="RGP73022.1"/>
    </source>
</evidence>
<dbReference type="STRING" id="5514.A0A395SLT8"/>
<feature type="region of interest" description="Disordered" evidence="1">
    <location>
        <begin position="1"/>
        <end position="394"/>
    </location>
</feature>
<evidence type="ECO:0008006" key="4">
    <source>
        <dbReference type="Google" id="ProtNLM"/>
    </source>
</evidence>
<feature type="compositionally biased region" description="Basic and acidic residues" evidence="1">
    <location>
        <begin position="297"/>
        <end position="333"/>
    </location>
</feature>
<feature type="compositionally biased region" description="Polar residues" evidence="1">
    <location>
        <begin position="763"/>
        <end position="776"/>
    </location>
</feature>
<feature type="compositionally biased region" description="Pro residues" evidence="1">
    <location>
        <begin position="589"/>
        <end position="614"/>
    </location>
</feature>
<feature type="compositionally biased region" description="Polar residues" evidence="1">
    <location>
        <begin position="524"/>
        <end position="536"/>
    </location>
</feature>
<feature type="region of interest" description="Disordered" evidence="1">
    <location>
        <begin position="875"/>
        <end position="903"/>
    </location>
</feature>
<reference evidence="2 3" key="1">
    <citation type="journal article" date="2018" name="PLoS Pathog.">
        <title>Evolution of structural diversity of trichothecenes, a family of toxins produced by plant pathogenic and entomopathogenic fungi.</title>
        <authorList>
            <person name="Proctor R.H."/>
            <person name="McCormick S.P."/>
            <person name="Kim H.S."/>
            <person name="Cardoza R.E."/>
            <person name="Stanley A.M."/>
            <person name="Lindo L."/>
            <person name="Kelly A."/>
            <person name="Brown D.W."/>
            <person name="Lee T."/>
            <person name="Vaughan M.M."/>
            <person name="Alexander N.J."/>
            <person name="Busman M."/>
            <person name="Gutierrez S."/>
        </authorList>
    </citation>
    <scope>NUCLEOTIDE SEQUENCE [LARGE SCALE GENOMIC DNA]</scope>
    <source>
        <strain evidence="2 3">NRRL 3299</strain>
    </source>
</reference>
<feature type="compositionally biased region" description="Basic and acidic residues" evidence="1">
    <location>
        <begin position="347"/>
        <end position="365"/>
    </location>
</feature>
<comment type="caution">
    <text evidence="2">The sequence shown here is derived from an EMBL/GenBank/DDBJ whole genome shotgun (WGS) entry which is preliminary data.</text>
</comment>
<feature type="region of interest" description="Disordered" evidence="1">
    <location>
        <begin position="524"/>
        <end position="835"/>
    </location>
</feature>
<feature type="compositionally biased region" description="Polar residues" evidence="1">
    <location>
        <begin position="800"/>
        <end position="809"/>
    </location>
</feature>
<feature type="compositionally biased region" description="Low complexity" evidence="1">
    <location>
        <begin position="68"/>
        <end position="86"/>
    </location>
</feature>
<sequence length="929" mass="100383">MEDPWGSPWTNDSPPKIDLPAPPPNAHFTADHSGSSQRVSPALAPWNDDDDAWGGWAEAGKDGSPRWGRSPGLRPIGGSPSGSRLPSPSPDPWGRPPTFDTARSKREDNGDSAISLGEGLRPIIGRVATRSPSPARSLKENAADIWQQPDPALSNRSITPLPSEDEGRPGSPDGAPRPALQPETRQPPLRQSSNKVSELVEMFDDISKRNHSVSPVDPSMRKASGNTSPVGDVTPEARANGFEDPGEDLQMKNDLQLELEDDSNTEEEPEPKSTEPEAKESESEHESESESEPEPEPETKSEISREELPKDENEVVEGEAKELPKEEGDRAESDSWSDFESPTQDTPQKETQEPESEVLKDRPHVTETSTEEETPTGPVPAQPKPPPESFSIDMSKLNDLFPSVDTSFPSPEPVPDVIIDDSFTAISERKAWYLMSRPGSMRKHNMGDDENYVRVGWNNSHVREQSIRIVRRWMEEDSITGRVVLGRRGGAAGAKIFNWDSSAPSAEFSISELLARKNHSRQASAVSKGTAASPTAASFGWGHAPIPSPTAAAPPSAPRTSNVSEPESASIVESSPVEATKISPVSKTRPPPLDSPPEPRITEDPPSPIKPIPLEPTNRPLSISQPLPFPSSPTISEPQSPIHTTALLSTNRPVSISQAPRSPLAQPPTNAGWGDDEDDDDDWGDMVSSPTVETNGGFASMNAIVDAERASDKENTGKSLIAGQSPMVESFKDEPEMGSQSNGRLSMDTLAVPSQDFAPNNPRPTGNHLNKPQSLHNAALGHSRSTTIDLITSPRKVPMSSHSRSTTIDLGTPRSPLNGFASANSTPEELKSSVEQTNKVDSWQSWGLGLIDDSNRPVSPEKASAFANQTLPALTTPLDTLKGSSTPKKPRPMSLPPPPRPQTIIESSEDDEIVANILRDLPDLSYMLR</sequence>
<name>A0A395SLT8_FUSSP</name>
<keyword evidence="3" id="KW-1185">Reference proteome</keyword>
<protein>
    <recommendedName>
        <fullName evidence="4">Glucan 4-alpha-glucosidase</fullName>
    </recommendedName>
</protein>
<feature type="compositionally biased region" description="Polar residues" evidence="1">
    <location>
        <begin position="632"/>
        <end position="660"/>
    </location>
</feature>
<evidence type="ECO:0000313" key="3">
    <source>
        <dbReference type="Proteomes" id="UP000266152"/>
    </source>
</evidence>
<feature type="compositionally biased region" description="Polar residues" evidence="1">
    <location>
        <begin position="334"/>
        <end position="346"/>
    </location>
</feature>
<dbReference type="Proteomes" id="UP000266152">
    <property type="component" value="Unassembled WGS sequence"/>
</dbReference>
<gene>
    <name evidence="2" type="ORF">FSPOR_2398</name>
</gene>
<feature type="compositionally biased region" description="Acidic residues" evidence="1">
    <location>
        <begin position="674"/>
        <end position="684"/>
    </location>
</feature>
<feature type="compositionally biased region" description="Pro residues" evidence="1">
    <location>
        <begin position="377"/>
        <end position="388"/>
    </location>
</feature>
<dbReference type="EMBL" id="PXOF01000030">
    <property type="protein sequence ID" value="RGP73022.1"/>
    <property type="molecule type" value="Genomic_DNA"/>
</dbReference>
<organism evidence="2 3">
    <name type="scientific">Fusarium sporotrichioides</name>
    <dbReference type="NCBI Taxonomy" id="5514"/>
    <lineage>
        <taxon>Eukaryota</taxon>
        <taxon>Fungi</taxon>
        <taxon>Dikarya</taxon>
        <taxon>Ascomycota</taxon>
        <taxon>Pezizomycotina</taxon>
        <taxon>Sordariomycetes</taxon>
        <taxon>Hypocreomycetidae</taxon>
        <taxon>Hypocreales</taxon>
        <taxon>Nectriaceae</taxon>
        <taxon>Fusarium</taxon>
    </lineage>
</organism>